<dbReference type="GO" id="GO:0006793">
    <property type="term" value="P:phosphorus metabolic process"/>
    <property type="evidence" value="ECO:0007669"/>
    <property type="project" value="UniProtKB-ARBA"/>
</dbReference>
<gene>
    <name evidence="2" type="ORF">GPS52_11970</name>
</gene>
<dbReference type="AlphaFoldDB" id="A0AAJ2YTI7"/>
<evidence type="ECO:0000313" key="3">
    <source>
        <dbReference type="Proteomes" id="UP000451048"/>
    </source>
</evidence>
<dbReference type="EMBL" id="WTTO01000037">
    <property type="protein sequence ID" value="NAR74196.1"/>
    <property type="molecule type" value="Genomic_DNA"/>
</dbReference>
<name>A0AAJ2YTI7_ACIHA</name>
<dbReference type="InterPro" id="IPR025202">
    <property type="entry name" value="PLD-like_dom"/>
</dbReference>
<dbReference type="GO" id="GO:0003824">
    <property type="term" value="F:catalytic activity"/>
    <property type="evidence" value="ECO:0007669"/>
    <property type="project" value="InterPro"/>
</dbReference>
<dbReference type="PROSITE" id="PS50035">
    <property type="entry name" value="PLD"/>
    <property type="match status" value="1"/>
</dbReference>
<evidence type="ECO:0000259" key="1">
    <source>
        <dbReference type="PROSITE" id="PS50035"/>
    </source>
</evidence>
<dbReference type="RefSeq" id="WP_161404931.1">
    <property type="nucleotide sequence ID" value="NZ_WTTO01000037.1"/>
</dbReference>
<evidence type="ECO:0000313" key="2">
    <source>
        <dbReference type="EMBL" id="NAR74196.1"/>
    </source>
</evidence>
<reference evidence="2 3" key="1">
    <citation type="submission" date="2019-12" db="EMBL/GenBank/DDBJ databases">
        <title>Acinetobacter haemolyticus comparative genomics.</title>
        <authorList>
            <person name="Castro-Jaimes S."/>
            <person name="Bello-Lopez E."/>
            <person name="Velazquez-Acosta C."/>
            <person name="Volkow-Fernandez P."/>
            <person name="Lozano-Zarain P."/>
            <person name="Castillo Ramirez S."/>
            <person name="Cevallos M.A."/>
        </authorList>
    </citation>
    <scope>NUCLEOTIDE SEQUENCE [LARGE SCALE GENOMIC DNA]</scope>
    <source>
        <strain evidence="2 3">AN10</strain>
    </source>
</reference>
<dbReference type="Gene3D" id="3.30.870.10">
    <property type="entry name" value="Endonuclease Chain A"/>
    <property type="match status" value="1"/>
</dbReference>
<dbReference type="Pfam" id="PF13091">
    <property type="entry name" value="PLDc_2"/>
    <property type="match status" value="1"/>
</dbReference>
<dbReference type="CDD" id="cd09117">
    <property type="entry name" value="PLDc_Bfil_DEXD_like"/>
    <property type="match status" value="1"/>
</dbReference>
<feature type="domain" description="PLD phosphodiesterase" evidence="1">
    <location>
        <begin position="82"/>
        <end position="109"/>
    </location>
</feature>
<accession>A0AAJ2YTI7</accession>
<dbReference type="InterPro" id="IPR001736">
    <property type="entry name" value="PLipase_D/transphosphatidylase"/>
</dbReference>
<proteinExistence type="predicted"/>
<sequence length="422" mass="49055">MQDLYTNRNSKKDFVQNGLYENVKEGMDIFIASAFFTEFDVIRMLLENNCHIRIIVRLGFPTSPSALEKLLNNNCIEARFYTNHSFHPKMYIFGDKSVMIGSANLTRSAILTNQEVMVGLPSNDSRFDELTQLFAEYWDEAEVLNEDAVSSYKYIYEKFKKASQLVDDLDIEVINKLGDRTFSNINRGKRKTTKKSIFLDTYRKSYQESVSAYRKIEEVYSLKDRKVGENDIPLRLEIDSFFSFVRDCHATQETWKQQPIGWDNSKKITLTSLIDEWLITDWSHFEERIVPENYPLIRSVFGSQESINSASAEEIVDALCVLHSFHDRLRFYKGGLETLKSEFLNSNNINDIKASLTHLLYGKGEIVSRMSDCLFDERYKLNEFGQANVQELIGWISKENLPVINGRTTKVLRYFGFDVRQL</sequence>
<dbReference type="Proteomes" id="UP000451048">
    <property type="component" value="Unassembled WGS sequence"/>
</dbReference>
<comment type="caution">
    <text evidence="2">The sequence shown here is derived from an EMBL/GenBank/DDBJ whole genome shotgun (WGS) entry which is preliminary data.</text>
</comment>
<protein>
    <submittedName>
        <fullName evidence="2">Alcohol dehydrogenase</fullName>
    </submittedName>
</protein>
<organism evidence="2 3">
    <name type="scientific">Acinetobacter haemolyticus</name>
    <dbReference type="NCBI Taxonomy" id="29430"/>
    <lineage>
        <taxon>Bacteria</taxon>
        <taxon>Pseudomonadati</taxon>
        <taxon>Pseudomonadota</taxon>
        <taxon>Gammaproteobacteria</taxon>
        <taxon>Moraxellales</taxon>
        <taxon>Moraxellaceae</taxon>
        <taxon>Acinetobacter</taxon>
    </lineage>
</organism>
<dbReference type="SUPFAM" id="SSF56024">
    <property type="entry name" value="Phospholipase D/nuclease"/>
    <property type="match status" value="1"/>
</dbReference>